<dbReference type="EMBL" id="JACCEM010000005">
    <property type="protein sequence ID" value="NYT49814.1"/>
    <property type="molecule type" value="Genomic_DNA"/>
</dbReference>
<name>A0A853FV06_9BURK</name>
<organism evidence="1 2">
    <name type="scientific">Parapusillimonas granuli</name>
    <dbReference type="NCBI Taxonomy" id="380911"/>
    <lineage>
        <taxon>Bacteria</taxon>
        <taxon>Pseudomonadati</taxon>
        <taxon>Pseudomonadota</taxon>
        <taxon>Betaproteobacteria</taxon>
        <taxon>Burkholderiales</taxon>
        <taxon>Alcaligenaceae</taxon>
        <taxon>Parapusillimonas</taxon>
    </lineage>
</organism>
<dbReference type="RefSeq" id="WP_180155139.1">
    <property type="nucleotide sequence ID" value="NZ_JACCEM010000005.1"/>
</dbReference>
<reference evidence="1 2" key="1">
    <citation type="submission" date="2020-07" db="EMBL/GenBank/DDBJ databases">
        <title>Taxonomic revisions and descriptions of new bacterial species based on genomic comparisons in the high-G+C-content subgroup of the family Alcaligenaceae.</title>
        <authorList>
            <person name="Szabo A."/>
            <person name="Felfoldi T."/>
        </authorList>
    </citation>
    <scope>NUCLEOTIDE SEQUENCE [LARGE SCALE GENOMIC DNA]</scope>
    <source>
        <strain evidence="1 2">LMG 24012</strain>
    </source>
</reference>
<dbReference type="AlphaFoldDB" id="A0A853FV06"/>
<gene>
    <name evidence="1" type="ORF">H0A72_10895</name>
</gene>
<protein>
    <submittedName>
        <fullName evidence="1">Uncharacterized protein</fullName>
    </submittedName>
</protein>
<keyword evidence="2" id="KW-1185">Reference proteome</keyword>
<evidence type="ECO:0000313" key="1">
    <source>
        <dbReference type="EMBL" id="NYT49814.1"/>
    </source>
</evidence>
<sequence>MSDNKTLNLMDLVPGMRVSLSDGAVAEVVENPQDGSWIICRYLSHPAMPNLVEAGEQPVFATDIEGIVQ</sequence>
<dbReference type="Proteomes" id="UP000559809">
    <property type="component" value="Unassembled WGS sequence"/>
</dbReference>
<evidence type="ECO:0000313" key="2">
    <source>
        <dbReference type="Proteomes" id="UP000559809"/>
    </source>
</evidence>
<proteinExistence type="predicted"/>
<comment type="caution">
    <text evidence="1">The sequence shown here is derived from an EMBL/GenBank/DDBJ whole genome shotgun (WGS) entry which is preliminary data.</text>
</comment>
<accession>A0A853FV06</accession>